<proteinExistence type="predicted"/>
<dbReference type="AlphaFoldDB" id="A0A371GGR1"/>
<comment type="caution">
    <text evidence="1">The sequence shown here is derived from an EMBL/GenBank/DDBJ whole genome shotgun (WGS) entry which is preliminary data.</text>
</comment>
<dbReference type="Proteomes" id="UP000257109">
    <property type="component" value="Unassembled WGS sequence"/>
</dbReference>
<accession>A0A371GGR1</accession>
<reference evidence="1" key="1">
    <citation type="submission" date="2018-05" db="EMBL/GenBank/DDBJ databases">
        <title>Draft genome of Mucuna pruriens seed.</title>
        <authorList>
            <person name="Nnadi N.E."/>
            <person name="Vos R."/>
            <person name="Hasami M.H."/>
            <person name="Devisetty U.K."/>
            <person name="Aguiy J.C."/>
        </authorList>
    </citation>
    <scope>NUCLEOTIDE SEQUENCE [LARGE SCALE GENOMIC DNA]</scope>
    <source>
        <strain evidence="1">JCA_2017</strain>
    </source>
</reference>
<protein>
    <recommendedName>
        <fullName evidence="3">Retrotransposon gag domain-containing protein</fullName>
    </recommendedName>
</protein>
<evidence type="ECO:0000313" key="2">
    <source>
        <dbReference type="Proteomes" id="UP000257109"/>
    </source>
</evidence>
<sequence>MEFLELMKQGNIFVPDYSAKFEELSRYFPHYQNKDGERSKCIKFKGLCIEIKQEIKQFPVLMNRCMIYNEDNGARVIYYKNVGLTRRRSLEVKVAQNLILLYHLGKVKVINGTKMWQDGPPCEQVFRLGGHMLQLWVQGHKARNCAAPKKKQSNVVGSFHDPRPKTIERVFTLSGVEASEFENLIQGTCFINAYSLIVLFNSETTHSFISHDCMSV</sequence>
<dbReference type="EMBL" id="QJKJ01005591">
    <property type="protein sequence ID" value="RDX89737.1"/>
    <property type="molecule type" value="Genomic_DNA"/>
</dbReference>
<feature type="non-terminal residue" evidence="1">
    <location>
        <position position="1"/>
    </location>
</feature>
<dbReference type="Pfam" id="PF08284">
    <property type="entry name" value="RVP_2"/>
    <property type="match status" value="1"/>
</dbReference>
<organism evidence="1 2">
    <name type="scientific">Mucuna pruriens</name>
    <name type="common">Velvet bean</name>
    <name type="synonym">Dolichos pruriens</name>
    <dbReference type="NCBI Taxonomy" id="157652"/>
    <lineage>
        <taxon>Eukaryota</taxon>
        <taxon>Viridiplantae</taxon>
        <taxon>Streptophyta</taxon>
        <taxon>Embryophyta</taxon>
        <taxon>Tracheophyta</taxon>
        <taxon>Spermatophyta</taxon>
        <taxon>Magnoliopsida</taxon>
        <taxon>eudicotyledons</taxon>
        <taxon>Gunneridae</taxon>
        <taxon>Pentapetalae</taxon>
        <taxon>rosids</taxon>
        <taxon>fabids</taxon>
        <taxon>Fabales</taxon>
        <taxon>Fabaceae</taxon>
        <taxon>Papilionoideae</taxon>
        <taxon>50 kb inversion clade</taxon>
        <taxon>NPAAA clade</taxon>
        <taxon>indigoferoid/millettioid clade</taxon>
        <taxon>Phaseoleae</taxon>
        <taxon>Mucuna</taxon>
    </lineage>
</organism>
<evidence type="ECO:0000313" key="1">
    <source>
        <dbReference type="EMBL" id="RDX89737.1"/>
    </source>
</evidence>
<name>A0A371GGR1_MUCPR</name>
<dbReference type="OrthoDB" id="1418382at2759"/>
<gene>
    <name evidence="1" type="ORF">CR513_28506</name>
</gene>
<keyword evidence="2" id="KW-1185">Reference proteome</keyword>
<evidence type="ECO:0008006" key="3">
    <source>
        <dbReference type="Google" id="ProtNLM"/>
    </source>
</evidence>
<feature type="non-terminal residue" evidence="1">
    <location>
        <position position="216"/>
    </location>
</feature>